<feature type="domain" description="Immunoglobulin I-set" evidence="1">
    <location>
        <begin position="2"/>
        <end position="44"/>
    </location>
</feature>
<dbReference type="InterPro" id="IPR036179">
    <property type="entry name" value="Ig-like_dom_sf"/>
</dbReference>
<protein>
    <recommendedName>
        <fullName evidence="1">Immunoglobulin I-set domain-containing protein</fullName>
    </recommendedName>
</protein>
<evidence type="ECO:0000313" key="4">
    <source>
        <dbReference type="Proteomes" id="UP000681720"/>
    </source>
</evidence>
<dbReference type="Gene3D" id="2.60.40.10">
    <property type="entry name" value="Immunoglobulins"/>
    <property type="match status" value="1"/>
</dbReference>
<sequence length="45" mass="5014">MVEENDNTYKLIIDKATEKDQGEYSAIVQNPGGQIKTKKTNVTVT</sequence>
<evidence type="ECO:0000313" key="3">
    <source>
        <dbReference type="EMBL" id="CAF4718383.1"/>
    </source>
</evidence>
<dbReference type="Proteomes" id="UP000681720">
    <property type="component" value="Unassembled WGS sequence"/>
</dbReference>
<organism evidence="2 4">
    <name type="scientific">Rotaria magnacalcarata</name>
    <dbReference type="NCBI Taxonomy" id="392030"/>
    <lineage>
        <taxon>Eukaryota</taxon>
        <taxon>Metazoa</taxon>
        <taxon>Spiralia</taxon>
        <taxon>Gnathifera</taxon>
        <taxon>Rotifera</taxon>
        <taxon>Eurotatoria</taxon>
        <taxon>Bdelloidea</taxon>
        <taxon>Philodinida</taxon>
        <taxon>Philodinidae</taxon>
        <taxon>Rotaria</taxon>
    </lineage>
</organism>
<accession>A0A8S2YTY7</accession>
<dbReference type="Pfam" id="PF07679">
    <property type="entry name" value="I-set"/>
    <property type="match status" value="1"/>
</dbReference>
<comment type="caution">
    <text evidence="2">The sequence shown here is derived from an EMBL/GenBank/DDBJ whole genome shotgun (WGS) entry which is preliminary data.</text>
</comment>
<evidence type="ECO:0000313" key="2">
    <source>
        <dbReference type="EMBL" id="CAF4578364.1"/>
    </source>
</evidence>
<reference evidence="2" key="1">
    <citation type="submission" date="2021-02" db="EMBL/GenBank/DDBJ databases">
        <authorList>
            <person name="Nowell W R."/>
        </authorList>
    </citation>
    <scope>NUCLEOTIDE SEQUENCE</scope>
</reference>
<evidence type="ECO:0000259" key="1">
    <source>
        <dbReference type="Pfam" id="PF07679"/>
    </source>
</evidence>
<proteinExistence type="predicted"/>
<dbReference type="InterPro" id="IPR013783">
    <property type="entry name" value="Ig-like_fold"/>
</dbReference>
<dbReference type="EMBL" id="CAJOBI010129699">
    <property type="protein sequence ID" value="CAF4718383.1"/>
    <property type="molecule type" value="Genomic_DNA"/>
</dbReference>
<dbReference type="Proteomes" id="UP000676336">
    <property type="component" value="Unassembled WGS sequence"/>
</dbReference>
<dbReference type="InterPro" id="IPR013098">
    <property type="entry name" value="Ig_I-set"/>
</dbReference>
<dbReference type="AlphaFoldDB" id="A0A8S2YTY7"/>
<feature type="non-terminal residue" evidence="2">
    <location>
        <position position="45"/>
    </location>
</feature>
<dbReference type="SUPFAM" id="SSF48726">
    <property type="entry name" value="Immunoglobulin"/>
    <property type="match status" value="1"/>
</dbReference>
<dbReference type="EMBL" id="CAJOBJ010099013">
    <property type="protein sequence ID" value="CAF4578364.1"/>
    <property type="molecule type" value="Genomic_DNA"/>
</dbReference>
<gene>
    <name evidence="2" type="ORF">GIL414_LOCUS37972</name>
    <name evidence="3" type="ORF">SMN809_LOCUS43751</name>
</gene>
<name>A0A8S2YTY7_9BILA</name>